<evidence type="ECO:0000256" key="4">
    <source>
        <dbReference type="SAM" id="Phobius"/>
    </source>
</evidence>
<feature type="transmembrane region" description="Helical" evidence="4">
    <location>
        <begin position="347"/>
        <end position="364"/>
    </location>
</feature>
<dbReference type="EMBL" id="BRXU01000006">
    <property type="protein sequence ID" value="GLC52426.1"/>
    <property type="molecule type" value="Genomic_DNA"/>
</dbReference>
<feature type="domain" description="PGG" evidence="5">
    <location>
        <begin position="339"/>
        <end position="447"/>
    </location>
</feature>
<feature type="transmembrane region" description="Helical" evidence="4">
    <location>
        <begin position="460"/>
        <end position="486"/>
    </location>
</feature>
<keyword evidence="4" id="KW-0472">Membrane</keyword>
<evidence type="ECO:0000256" key="3">
    <source>
        <dbReference type="PROSITE-ProRule" id="PRU00023"/>
    </source>
</evidence>
<dbReference type="Pfam" id="PF13962">
    <property type="entry name" value="PGG"/>
    <property type="match status" value="1"/>
</dbReference>
<dbReference type="InterPro" id="IPR026961">
    <property type="entry name" value="PGG_dom"/>
</dbReference>
<keyword evidence="1" id="KW-0677">Repeat</keyword>
<proteinExistence type="predicted"/>
<protein>
    <recommendedName>
        <fullName evidence="5">PGG domain-containing protein</fullName>
    </recommendedName>
</protein>
<dbReference type="PROSITE" id="PS50297">
    <property type="entry name" value="ANK_REP_REGION"/>
    <property type="match status" value="2"/>
</dbReference>
<feature type="repeat" description="ANK" evidence="3">
    <location>
        <begin position="274"/>
        <end position="306"/>
    </location>
</feature>
<evidence type="ECO:0000313" key="7">
    <source>
        <dbReference type="Proteomes" id="UP001165080"/>
    </source>
</evidence>
<gene>
    <name evidence="6" type="primary">PLEST011677</name>
    <name evidence="6" type="ORF">PLESTB_000627900</name>
</gene>
<keyword evidence="2 3" id="KW-0040">ANK repeat</keyword>
<dbReference type="SUPFAM" id="SSF48403">
    <property type="entry name" value="Ankyrin repeat"/>
    <property type="match status" value="1"/>
</dbReference>
<dbReference type="Gene3D" id="1.25.40.20">
    <property type="entry name" value="Ankyrin repeat-containing domain"/>
    <property type="match status" value="1"/>
</dbReference>
<name>A0A9W6F1R0_9CHLO</name>
<evidence type="ECO:0000259" key="5">
    <source>
        <dbReference type="Pfam" id="PF13962"/>
    </source>
</evidence>
<dbReference type="AlphaFoldDB" id="A0A9W6F1R0"/>
<evidence type="ECO:0000256" key="2">
    <source>
        <dbReference type="ARBA" id="ARBA00023043"/>
    </source>
</evidence>
<reference evidence="6 7" key="1">
    <citation type="journal article" date="2023" name="Commun. Biol.">
        <title>Reorganization of the ancestral sex-determining regions during the evolution of trioecy in Pleodorina starrii.</title>
        <authorList>
            <person name="Takahashi K."/>
            <person name="Suzuki S."/>
            <person name="Kawai-Toyooka H."/>
            <person name="Yamamoto K."/>
            <person name="Hamaji T."/>
            <person name="Ootsuki R."/>
            <person name="Yamaguchi H."/>
            <person name="Kawachi M."/>
            <person name="Higashiyama T."/>
            <person name="Nozaki H."/>
        </authorList>
    </citation>
    <scope>NUCLEOTIDE SEQUENCE [LARGE SCALE GENOMIC DNA]</scope>
    <source>
        <strain evidence="6 7">NIES-4479</strain>
    </source>
</reference>
<evidence type="ECO:0000256" key="1">
    <source>
        <dbReference type="ARBA" id="ARBA00022737"/>
    </source>
</evidence>
<comment type="caution">
    <text evidence="6">The sequence shown here is derived from an EMBL/GenBank/DDBJ whole genome shotgun (WGS) entry which is preliminary data.</text>
</comment>
<dbReference type="SMART" id="SM00248">
    <property type="entry name" value="ANK"/>
    <property type="match status" value="2"/>
</dbReference>
<feature type="transmembrane region" description="Helical" evidence="4">
    <location>
        <begin position="384"/>
        <end position="406"/>
    </location>
</feature>
<keyword evidence="4" id="KW-1133">Transmembrane helix</keyword>
<dbReference type="Proteomes" id="UP001165080">
    <property type="component" value="Unassembled WGS sequence"/>
</dbReference>
<keyword evidence="7" id="KW-1185">Reference proteome</keyword>
<sequence length="529" mass="59143">MGTRGGLPRFEFDVLRMQLEEVILRVTYECFTISLIEQDPVELIEHLEAQPWFELHKNLGICRDAMKEFVYFLANECFIHTTQERWDDSKDLRNELRDEFPSVAFFDEATLQLASDQILTMFTFQFETVEKHFERAFLEFAAHGLCIALRDPPPLKAVVKLLRDMHRFDSSADQARLLMDITECLSSGACPPEFAKLLHFLKTPPSKCIHHKVAQFGSLDVLKSMVRSGEFRFNVVSDYKALTPLHFALEARREKELLSMLLEYEARVDAQDADGNEPLHLASQLGMRHAAEQLLGYGADGFARNGKGQTPLDLAPDDRFRKVLRKAIVEAALLDKRETLQSSLERMSWVAILLTTATFVAFMAPPRGTTADEGLVKQLDHDLAPLMTSFWLLDILAFFLSLVTVVQVVARSLPSQGQLTVMGVWRALAAVSATLIAAATCGFGAMAVGILLVFSVRPPAYVALGLGAVLLLLAVTLFGQTIGYLYPGELGLRQVLFNAAAGGRLGRVLQALKRAKEVFRQELRDPQRA</sequence>
<dbReference type="PANTHER" id="PTHR24198:SF165">
    <property type="entry name" value="ANKYRIN REPEAT-CONTAINING PROTEIN-RELATED"/>
    <property type="match status" value="1"/>
</dbReference>
<dbReference type="InterPro" id="IPR002110">
    <property type="entry name" value="Ankyrin_rpt"/>
</dbReference>
<dbReference type="Pfam" id="PF12796">
    <property type="entry name" value="Ank_2"/>
    <property type="match status" value="1"/>
</dbReference>
<feature type="transmembrane region" description="Helical" evidence="4">
    <location>
        <begin position="427"/>
        <end position="454"/>
    </location>
</feature>
<evidence type="ECO:0000313" key="6">
    <source>
        <dbReference type="EMBL" id="GLC52426.1"/>
    </source>
</evidence>
<dbReference type="PANTHER" id="PTHR24198">
    <property type="entry name" value="ANKYRIN REPEAT AND PROTEIN KINASE DOMAIN-CONTAINING PROTEIN"/>
    <property type="match status" value="1"/>
</dbReference>
<keyword evidence="4" id="KW-0812">Transmembrane</keyword>
<organism evidence="6 7">
    <name type="scientific">Pleodorina starrii</name>
    <dbReference type="NCBI Taxonomy" id="330485"/>
    <lineage>
        <taxon>Eukaryota</taxon>
        <taxon>Viridiplantae</taxon>
        <taxon>Chlorophyta</taxon>
        <taxon>core chlorophytes</taxon>
        <taxon>Chlorophyceae</taxon>
        <taxon>CS clade</taxon>
        <taxon>Chlamydomonadales</taxon>
        <taxon>Volvocaceae</taxon>
        <taxon>Pleodorina</taxon>
    </lineage>
</organism>
<dbReference type="PROSITE" id="PS50088">
    <property type="entry name" value="ANK_REPEAT"/>
    <property type="match status" value="2"/>
</dbReference>
<accession>A0A9W6F1R0</accession>
<feature type="repeat" description="ANK" evidence="3">
    <location>
        <begin position="240"/>
        <end position="273"/>
    </location>
</feature>
<dbReference type="InterPro" id="IPR036770">
    <property type="entry name" value="Ankyrin_rpt-contain_sf"/>
</dbReference>